<dbReference type="EMBL" id="RQTK01001226">
    <property type="protein sequence ID" value="RUS71365.1"/>
    <property type="molecule type" value="Genomic_DNA"/>
</dbReference>
<comment type="caution">
    <text evidence="18">The sequence shown here is derived from an EMBL/GenBank/DDBJ whole genome shotgun (WGS) entry which is preliminary data.</text>
</comment>
<evidence type="ECO:0000256" key="11">
    <source>
        <dbReference type="ARBA" id="ARBA00023303"/>
    </source>
</evidence>
<dbReference type="SUPFAM" id="SSF53850">
    <property type="entry name" value="Periplasmic binding protein-like II"/>
    <property type="match status" value="1"/>
</dbReference>
<comment type="subcellular location">
    <subcellularLocation>
        <location evidence="1">Cell membrane</location>
        <topology evidence="1">Multi-pass membrane protein</topology>
    </subcellularLocation>
</comment>
<dbReference type="OrthoDB" id="5984008at2759"/>
<keyword evidence="9" id="KW-0325">Glycoprotein</keyword>
<dbReference type="InterPro" id="IPR015683">
    <property type="entry name" value="Ionotropic_Glu_rcpt"/>
</dbReference>
<protein>
    <recommendedName>
        <fullName evidence="17">Ionotropic glutamate receptor C-terminal domain-containing protein</fullName>
    </recommendedName>
</protein>
<dbReference type="AlphaFoldDB" id="A0A3S0ZBU1"/>
<evidence type="ECO:0000313" key="19">
    <source>
        <dbReference type="Proteomes" id="UP000271974"/>
    </source>
</evidence>
<name>A0A3S0ZBU1_ELYCH</name>
<keyword evidence="10" id="KW-1071">Ligand-gated ion channel</keyword>
<sequence>MLFGASVSTDQPRGCASRFLANIWALFAVVFCASYTANLAAFMITKDDFYDLSGIQDWRLKNPNHQNPPFKFATIEKSATDLNIANNYKEIHMYMKQNPQTDVKTAITKLKTNQIQAFIYDSTTLEYEVGKDDGCKLKTVGKRISETGYGIAFPKKSQWTQQINKALLVLQQDGEIERLKKFWLAGACHKKKETGVSSHTLGILNFTSAFILLGAGVVFGVVLLIMEHCYFRFGRKSLKRWDKCGCCSLVSLSMGQSLTFEQSVMEAIDFHRQHKCKDPLCETQLWKAKHELDLALLKVGQLRKQLAHNAALEASIEDMNLPETVDESSSPHQNGSASRRRRRQRDGDEADGRSQNRTADTRQPLLALEAARSDTESDDDRPTGGSPRRPVARPPRSAHVEFAPSRGPNGVAARGHPDRQGAVPAGAAPGRRSGEITPQQSADDKAKPSRHAQQQQPSSAGSGRPSPTDGGIRSGNPDGEDDQLASYPPPPPFEEVLASEGYRYPRSPESGRNGVPDSSALHSPSLTPPPPPHVPPSSTDLFDLGSIDRQLPAAPDSSGQGTGRFPPPPTQSPERGQDSPVYSRPHRPSSVRTPPSANTVPKSSVHQDTSSDRPLTSSFEDDNDRSLRRQRSNDNNMYVNVDNIVGKETYF</sequence>
<feature type="compositionally biased region" description="Low complexity" evidence="15">
    <location>
        <begin position="452"/>
        <end position="467"/>
    </location>
</feature>
<dbReference type="STRING" id="188477.A0A3S0ZBU1"/>
<evidence type="ECO:0000256" key="9">
    <source>
        <dbReference type="ARBA" id="ARBA00023180"/>
    </source>
</evidence>
<dbReference type="Gene3D" id="3.40.190.10">
    <property type="entry name" value="Periplasmic binding protein-like II"/>
    <property type="match status" value="1"/>
</dbReference>
<evidence type="ECO:0000256" key="4">
    <source>
        <dbReference type="ARBA" id="ARBA00022692"/>
    </source>
</evidence>
<feature type="disulfide bond" evidence="14">
    <location>
        <begin position="135"/>
        <end position="188"/>
    </location>
</feature>
<feature type="compositionally biased region" description="Polar residues" evidence="15">
    <location>
        <begin position="590"/>
        <end position="618"/>
    </location>
</feature>
<keyword evidence="5 16" id="KW-1133">Transmembrane helix</keyword>
<evidence type="ECO:0000256" key="6">
    <source>
        <dbReference type="ARBA" id="ARBA00023065"/>
    </source>
</evidence>
<feature type="binding site" evidence="12">
    <location>
        <position position="80"/>
    </location>
    <ligand>
        <name>L-glutamate</name>
        <dbReference type="ChEBI" id="CHEBI:29985"/>
    </ligand>
</feature>
<keyword evidence="14" id="KW-1015">Disulfide bond</keyword>
<keyword evidence="11" id="KW-0407">Ion channel</keyword>
<dbReference type="Proteomes" id="UP000271974">
    <property type="component" value="Unassembled WGS sequence"/>
</dbReference>
<feature type="compositionally biased region" description="Low complexity" evidence="15">
    <location>
        <begin position="386"/>
        <end position="397"/>
    </location>
</feature>
<dbReference type="PRINTS" id="PR00177">
    <property type="entry name" value="NMDARECEPTOR"/>
</dbReference>
<keyword evidence="6" id="KW-0406">Ion transport</keyword>
<evidence type="ECO:0000259" key="17">
    <source>
        <dbReference type="SMART" id="SM00079"/>
    </source>
</evidence>
<feature type="transmembrane region" description="Helical" evidence="16">
    <location>
        <begin position="20"/>
        <end position="44"/>
    </location>
</feature>
<evidence type="ECO:0000256" key="8">
    <source>
        <dbReference type="ARBA" id="ARBA00023170"/>
    </source>
</evidence>
<evidence type="ECO:0000256" key="5">
    <source>
        <dbReference type="ARBA" id="ARBA00022989"/>
    </source>
</evidence>
<evidence type="ECO:0000256" key="16">
    <source>
        <dbReference type="SAM" id="Phobius"/>
    </source>
</evidence>
<dbReference type="GO" id="GO:0015276">
    <property type="term" value="F:ligand-gated monoatomic ion channel activity"/>
    <property type="evidence" value="ECO:0007669"/>
    <property type="project" value="InterPro"/>
</dbReference>
<feature type="site" description="Crucial to convey clamshell closure to channel opening" evidence="13">
    <location>
        <position position="52"/>
    </location>
</feature>
<evidence type="ECO:0000256" key="13">
    <source>
        <dbReference type="PIRSR" id="PIRSR601508-2"/>
    </source>
</evidence>
<feature type="transmembrane region" description="Helical" evidence="16">
    <location>
        <begin position="201"/>
        <end position="226"/>
    </location>
</feature>
<evidence type="ECO:0000256" key="2">
    <source>
        <dbReference type="ARBA" id="ARBA00022448"/>
    </source>
</evidence>
<keyword evidence="4 16" id="KW-0812">Transmembrane</keyword>
<organism evidence="18 19">
    <name type="scientific">Elysia chlorotica</name>
    <name type="common">Eastern emerald elysia</name>
    <name type="synonym">Sea slug</name>
    <dbReference type="NCBI Taxonomy" id="188477"/>
    <lineage>
        <taxon>Eukaryota</taxon>
        <taxon>Metazoa</taxon>
        <taxon>Spiralia</taxon>
        <taxon>Lophotrochozoa</taxon>
        <taxon>Mollusca</taxon>
        <taxon>Gastropoda</taxon>
        <taxon>Heterobranchia</taxon>
        <taxon>Euthyneura</taxon>
        <taxon>Panpulmonata</taxon>
        <taxon>Sacoglossa</taxon>
        <taxon>Placobranchoidea</taxon>
        <taxon>Plakobranchidae</taxon>
        <taxon>Elysia</taxon>
    </lineage>
</organism>
<keyword evidence="19" id="KW-1185">Reference proteome</keyword>
<evidence type="ECO:0000256" key="3">
    <source>
        <dbReference type="ARBA" id="ARBA00022475"/>
    </source>
</evidence>
<keyword evidence="8" id="KW-0675">Receptor</keyword>
<dbReference type="PANTHER" id="PTHR18966">
    <property type="entry name" value="IONOTROPIC GLUTAMATE RECEPTOR"/>
    <property type="match status" value="1"/>
</dbReference>
<feature type="region of interest" description="Disordered" evidence="15">
    <location>
        <begin position="320"/>
        <end position="639"/>
    </location>
</feature>
<dbReference type="GO" id="GO:0038023">
    <property type="term" value="F:signaling receptor activity"/>
    <property type="evidence" value="ECO:0007669"/>
    <property type="project" value="InterPro"/>
</dbReference>
<dbReference type="SMART" id="SM00079">
    <property type="entry name" value="PBPe"/>
    <property type="match status" value="1"/>
</dbReference>
<keyword evidence="2" id="KW-0813">Transport</keyword>
<dbReference type="Pfam" id="PF00060">
    <property type="entry name" value="Lig_chan"/>
    <property type="match status" value="1"/>
</dbReference>
<evidence type="ECO:0000256" key="14">
    <source>
        <dbReference type="PIRSR" id="PIRSR601508-3"/>
    </source>
</evidence>
<keyword evidence="7 16" id="KW-0472">Membrane</keyword>
<evidence type="ECO:0000256" key="1">
    <source>
        <dbReference type="ARBA" id="ARBA00004651"/>
    </source>
</evidence>
<feature type="compositionally biased region" description="Low complexity" evidence="15">
    <location>
        <begin position="421"/>
        <end position="431"/>
    </location>
</feature>
<dbReference type="GO" id="GO:0005886">
    <property type="term" value="C:plasma membrane"/>
    <property type="evidence" value="ECO:0007669"/>
    <property type="project" value="UniProtKB-SubCell"/>
</dbReference>
<proteinExistence type="predicted"/>
<feature type="domain" description="Ionotropic glutamate receptor C-terminal" evidence="17">
    <location>
        <begin position="1"/>
        <end position="186"/>
    </location>
</feature>
<gene>
    <name evidence="18" type="ORF">EGW08_020874</name>
</gene>
<keyword evidence="3" id="KW-1003">Cell membrane</keyword>
<evidence type="ECO:0000256" key="12">
    <source>
        <dbReference type="PIRSR" id="PIRSR601508-1"/>
    </source>
</evidence>
<dbReference type="InterPro" id="IPR001320">
    <property type="entry name" value="Iontro_rcpt_C"/>
</dbReference>
<feature type="binding site" evidence="12">
    <location>
        <position position="121"/>
    </location>
    <ligand>
        <name>L-glutamate</name>
        <dbReference type="ChEBI" id="CHEBI:29985"/>
    </ligand>
</feature>
<feature type="compositionally biased region" description="Pro residues" evidence="15">
    <location>
        <begin position="526"/>
        <end position="535"/>
    </location>
</feature>
<reference evidence="18 19" key="1">
    <citation type="submission" date="2019-01" db="EMBL/GenBank/DDBJ databases">
        <title>A draft genome assembly of the solar-powered sea slug Elysia chlorotica.</title>
        <authorList>
            <person name="Cai H."/>
            <person name="Li Q."/>
            <person name="Fang X."/>
            <person name="Li J."/>
            <person name="Curtis N.E."/>
            <person name="Altenburger A."/>
            <person name="Shibata T."/>
            <person name="Feng M."/>
            <person name="Maeda T."/>
            <person name="Schwartz J.A."/>
            <person name="Shigenobu S."/>
            <person name="Lundholm N."/>
            <person name="Nishiyama T."/>
            <person name="Yang H."/>
            <person name="Hasebe M."/>
            <person name="Li S."/>
            <person name="Pierce S.K."/>
            <person name="Wang J."/>
        </authorList>
    </citation>
    <scope>NUCLEOTIDE SEQUENCE [LARGE SCALE GENOMIC DNA]</scope>
    <source>
        <strain evidence="18">EC2010</strain>
        <tissue evidence="18">Whole organism of an adult</tissue>
    </source>
</reference>
<feature type="compositionally biased region" description="Basic and acidic residues" evidence="15">
    <location>
        <begin position="345"/>
        <end position="354"/>
    </location>
</feature>
<accession>A0A3S0ZBU1</accession>
<evidence type="ECO:0000256" key="15">
    <source>
        <dbReference type="SAM" id="MobiDB-lite"/>
    </source>
</evidence>
<dbReference type="InterPro" id="IPR001508">
    <property type="entry name" value="Iono_Glu_rcpt_met"/>
</dbReference>
<evidence type="ECO:0000256" key="10">
    <source>
        <dbReference type="ARBA" id="ARBA00023286"/>
    </source>
</evidence>
<evidence type="ECO:0000313" key="18">
    <source>
        <dbReference type="EMBL" id="RUS71365.1"/>
    </source>
</evidence>
<evidence type="ECO:0000256" key="7">
    <source>
        <dbReference type="ARBA" id="ARBA00023136"/>
    </source>
</evidence>